<dbReference type="SUPFAM" id="SSF103473">
    <property type="entry name" value="MFS general substrate transporter"/>
    <property type="match status" value="1"/>
</dbReference>
<dbReference type="FunFam" id="1.20.1250.20:FF:000023">
    <property type="entry name" value="Solute carrier family 22 member 6"/>
    <property type="match status" value="1"/>
</dbReference>
<evidence type="ECO:0000256" key="2">
    <source>
        <dbReference type="ARBA" id="ARBA00022989"/>
    </source>
</evidence>
<dbReference type="Ensembl" id="ENSSFAT00005017436.1">
    <property type="protein sequence ID" value="ENSSFAP00005016779.1"/>
    <property type="gene ID" value="ENSSFAG00005008861.1"/>
</dbReference>
<sequence length="511" mass="56455">MAFGDLLDQVGGTGRFQIVHVTLLSIPVLMMASHNLLQNFVAAVPPHYCSAHSNVSQSQLSPEEILQITVPLDHKGNPHRCQRYTAPQWHLLDKNGNVRTDYKWDKLSTWEVGSFLCPRYGRRILVLISNLLMAVSGTGVAFSTSFSMYCLFRFGCGMALSGVGLNTFSLIVEWIPTRVRTLMGTLTGYCYTVGQLILAVIAYFLRDWRWLTLAVSLPFYVFFLIAWWFHESARWLALNNKPDIAVKNLQSVAKFNGHKEEGEKINIKTLQESMKKELSSAQGSYTVLDLFRTPHMRVMTLSLSAVWLSTSFAYYGLAMDLQKFGVDIYLIQVIFGAVDIPAKIAITICMSFIGRRPSQCGALIIAGITILINLLVPLDKQTVRTCLAVVGKGCLAASFNCCYLYSGELYPTIIRQTGMGWVSMMARVGAMVAPMVLLTGDYIAWLPGLIYGGAPIISGLAGVFLPETLGVPLPDTVQDVEERGSGIRSKPSPKETVILQDTQANLLKQAA</sequence>
<feature type="transmembrane region" description="Helical" evidence="8">
    <location>
        <begin position="210"/>
        <end position="229"/>
    </location>
</feature>
<feature type="transmembrane region" description="Helical" evidence="8">
    <location>
        <begin position="186"/>
        <end position="204"/>
    </location>
</feature>
<reference evidence="10" key="1">
    <citation type="submission" date="2019-06" db="EMBL/GenBank/DDBJ databases">
        <authorList>
            <consortium name="Wellcome Sanger Institute Data Sharing"/>
        </authorList>
    </citation>
    <scope>NUCLEOTIDE SEQUENCE [LARGE SCALE GENOMIC DNA]</scope>
</reference>
<feature type="transmembrane region" description="Helical" evidence="8">
    <location>
        <begin position="124"/>
        <end position="146"/>
    </location>
</feature>
<reference evidence="10" key="3">
    <citation type="submission" date="2025-09" db="UniProtKB">
        <authorList>
            <consortium name="Ensembl"/>
        </authorList>
    </citation>
    <scope>IDENTIFICATION</scope>
</reference>
<feature type="transmembrane region" description="Helical" evidence="8">
    <location>
        <begin position="360"/>
        <end position="376"/>
    </location>
</feature>
<name>A0A672GZ22_SALFA</name>
<keyword evidence="2 8" id="KW-1133">Transmembrane helix</keyword>
<accession>A0A672GZ22</accession>
<evidence type="ECO:0000313" key="11">
    <source>
        <dbReference type="Proteomes" id="UP000472267"/>
    </source>
</evidence>
<feature type="transmembrane region" description="Helical" evidence="8">
    <location>
        <begin position="418"/>
        <end position="437"/>
    </location>
</feature>
<keyword evidence="11" id="KW-1185">Reference proteome</keyword>
<evidence type="ECO:0000256" key="4">
    <source>
        <dbReference type="ARBA" id="ARBA00034696"/>
    </source>
</evidence>
<dbReference type="PROSITE" id="PS50850">
    <property type="entry name" value="MFS"/>
    <property type="match status" value="1"/>
</dbReference>
<dbReference type="InterPro" id="IPR036259">
    <property type="entry name" value="MFS_trans_sf"/>
</dbReference>
<dbReference type="PANTHER" id="PTHR24064">
    <property type="entry name" value="SOLUTE CARRIER FAMILY 22 MEMBER"/>
    <property type="match status" value="1"/>
</dbReference>
<evidence type="ECO:0000256" key="3">
    <source>
        <dbReference type="ARBA" id="ARBA00023136"/>
    </source>
</evidence>
<dbReference type="Gene3D" id="1.20.1250.20">
    <property type="entry name" value="MFS general substrate transporter like domains"/>
    <property type="match status" value="1"/>
</dbReference>
<comment type="subcellular location">
    <subcellularLocation>
        <location evidence="4">Basal cell membrane</location>
        <topology evidence="4">Multi-pass membrane protein</topology>
    </subcellularLocation>
</comment>
<dbReference type="Pfam" id="PF00083">
    <property type="entry name" value="Sugar_tr"/>
    <property type="match status" value="1"/>
</dbReference>
<keyword evidence="1 8" id="KW-0812">Transmembrane</keyword>
<evidence type="ECO:0000256" key="1">
    <source>
        <dbReference type="ARBA" id="ARBA00022692"/>
    </source>
</evidence>
<evidence type="ECO:0000259" key="9">
    <source>
        <dbReference type="PROSITE" id="PS50850"/>
    </source>
</evidence>
<gene>
    <name evidence="10" type="primary">slc22a6l</name>
</gene>
<keyword evidence="3 8" id="KW-0472">Membrane</keyword>
<dbReference type="InterPro" id="IPR005828">
    <property type="entry name" value="MFS_sugar_transport-like"/>
</dbReference>
<feature type="domain" description="Major facilitator superfamily (MFS) profile" evidence="9">
    <location>
        <begin position="27"/>
        <end position="470"/>
    </location>
</feature>
<dbReference type="GO" id="GO:0022857">
    <property type="term" value="F:transmembrane transporter activity"/>
    <property type="evidence" value="ECO:0007669"/>
    <property type="project" value="InterPro"/>
</dbReference>
<feature type="transmembrane region" description="Helical" evidence="8">
    <location>
        <begin position="298"/>
        <end position="317"/>
    </location>
</feature>
<protein>
    <recommendedName>
        <fullName evidence="5">Solute carrier family 22 member 6</fullName>
    </recommendedName>
    <alternativeName>
        <fullName evidence="7">Organic anion transporter 1</fullName>
    </alternativeName>
    <alternativeName>
        <fullName evidence="6">Renal organic anion transporter 1</fullName>
    </alternativeName>
</protein>
<proteinExistence type="predicted"/>
<evidence type="ECO:0000313" key="10">
    <source>
        <dbReference type="Ensembl" id="ENSSFAP00005016779.1"/>
    </source>
</evidence>
<evidence type="ECO:0000256" key="8">
    <source>
        <dbReference type="SAM" id="Phobius"/>
    </source>
</evidence>
<organism evidence="10 11">
    <name type="scientific">Salarias fasciatus</name>
    <name type="common">Jewelled blenny</name>
    <name type="synonym">Blennius fasciatus</name>
    <dbReference type="NCBI Taxonomy" id="181472"/>
    <lineage>
        <taxon>Eukaryota</taxon>
        <taxon>Metazoa</taxon>
        <taxon>Chordata</taxon>
        <taxon>Craniata</taxon>
        <taxon>Vertebrata</taxon>
        <taxon>Euteleostomi</taxon>
        <taxon>Actinopterygii</taxon>
        <taxon>Neopterygii</taxon>
        <taxon>Teleostei</taxon>
        <taxon>Neoteleostei</taxon>
        <taxon>Acanthomorphata</taxon>
        <taxon>Ovalentaria</taxon>
        <taxon>Blenniimorphae</taxon>
        <taxon>Blenniiformes</taxon>
        <taxon>Blennioidei</taxon>
        <taxon>Blenniidae</taxon>
        <taxon>Salariinae</taxon>
        <taxon>Salarias</taxon>
    </lineage>
</organism>
<feature type="transmembrane region" description="Helical" evidence="8">
    <location>
        <begin position="329"/>
        <end position="353"/>
    </location>
</feature>
<reference evidence="10" key="2">
    <citation type="submission" date="2025-08" db="UniProtKB">
        <authorList>
            <consortium name="Ensembl"/>
        </authorList>
    </citation>
    <scope>IDENTIFICATION</scope>
</reference>
<evidence type="ECO:0000256" key="7">
    <source>
        <dbReference type="ARBA" id="ARBA00042362"/>
    </source>
</evidence>
<feature type="transmembrane region" description="Helical" evidence="8">
    <location>
        <begin position="152"/>
        <end position="174"/>
    </location>
</feature>
<dbReference type="GO" id="GO:0009925">
    <property type="term" value="C:basal plasma membrane"/>
    <property type="evidence" value="ECO:0007669"/>
    <property type="project" value="UniProtKB-SubCell"/>
</dbReference>
<evidence type="ECO:0000256" key="5">
    <source>
        <dbReference type="ARBA" id="ARBA00039897"/>
    </source>
</evidence>
<feature type="transmembrane region" description="Helical" evidence="8">
    <location>
        <begin position="443"/>
        <end position="465"/>
    </location>
</feature>
<dbReference type="InterPro" id="IPR020846">
    <property type="entry name" value="MFS_dom"/>
</dbReference>
<dbReference type="AlphaFoldDB" id="A0A672GZ22"/>
<feature type="transmembrane region" description="Helical" evidence="8">
    <location>
        <begin position="382"/>
        <end position="406"/>
    </location>
</feature>
<evidence type="ECO:0000256" key="6">
    <source>
        <dbReference type="ARBA" id="ARBA00041768"/>
    </source>
</evidence>
<dbReference type="Proteomes" id="UP000472267">
    <property type="component" value="Chromosome 10"/>
</dbReference>